<accession>A0ABP7SRL2</accession>
<name>A0ABP7SRL2_9BURK</name>
<keyword evidence="3" id="KW-1185">Reference proteome</keyword>
<protein>
    <recommendedName>
        <fullName evidence="1">N-acetyltransferase domain-containing protein</fullName>
    </recommendedName>
</protein>
<dbReference type="Gene3D" id="3.40.630.30">
    <property type="match status" value="1"/>
</dbReference>
<dbReference type="EMBL" id="BAAAZE010000005">
    <property type="protein sequence ID" value="GAA4015318.1"/>
    <property type="molecule type" value="Genomic_DNA"/>
</dbReference>
<dbReference type="SUPFAM" id="SSF55729">
    <property type="entry name" value="Acyl-CoA N-acyltransferases (Nat)"/>
    <property type="match status" value="1"/>
</dbReference>
<evidence type="ECO:0000313" key="3">
    <source>
        <dbReference type="Proteomes" id="UP001501353"/>
    </source>
</evidence>
<evidence type="ECO:0000313" key="2">
    <source>
        <dbReference type="EMBL" id="GAA4015318.1"/>
    </source>
</evidence>
<dbReference type="Pfam" id="PF00583">
    <property type="entry name" value="Acetyltransf_1"/>
    <property type="match status" value="1"/>
</dbReference>
<dbReference type="Proteomes" id="UP001501353">
    <property type="component" value="Unassembled WGS sequence"/>
</dbReference>
<dbReference type="PROSITE" id="PS51186">
    <property type="entry name" value="GNAT"/>
    <property type="match status" value="1"/>
</dbReference>
<sequence>MDFLTNTSSASDIQKHLEACDKNFLHELTRKTNIELYSFKIKNFALCIEAWNSEQLVGLLAIYCNKLEYAFITNMSVLPEWQGKGISFHLMNNCIQHKNIQESKLIILQVKKTNFKAINFYKKFNFEKEKEDNTHLIMRLKLG</sequence>
<proteinExistence type="predicted"/>
<organism evidence="2 3">
    <name type="scientific">Actimicrobium antarcticum</name>
    <dbReference type="NCBI Taxonomy" id="1051899"/>
    <lineage>
        <taxon>Bacteria</taxon>
        <taxon>Pseudomonadati</taxon>
        <taxon>Pseudomonadota</taxon>
        <taxon>Betaproteobacteria</taxon>
        <taxon>Burkholderiales</taxon>
        <taxon>Oxalobacteraceae</taxon>
        <taxon>Actimicrobium</taxon>
    </lineage>
</organism>
<dbReference type="InterPro" id="IPR016181">
    <property type="entry name" value="Acyl_CoA_acyltransferase"/>
</dbReference>
<dbReference type="CDD" id="cd04301">
    <property type="entry name" value="NAT_SF"/>
    <property type="match status" value="1"/>
</dbReference>
<comment type="caution">
    <text evidence="2">The sequence shown here is derived from an EMBL/GenBank/DDBJ whole genome shotgun (WGS) entry which is preliminary data.</text>
</comment>
<reference evidence="3" key="1">
    <citation type="journal article" date="2019" name="Int. J. Syst. Evol. Microbiol.">
        <title>The Global Catalogue of Microorganisms (GCM) 10K type strain sequencing project: providing services to taxonomists for standard genome sequencing and annotation.</title>
        <authorList>
            <consortium name="The Broad Institute Genomics Platform"/>
            <consortium name="The Broad Institute Genome Sequencing Center for Infectious Disease"/>
            <person name="Wu L."/>
            <person name="Ma J."/>
        </authorList>
    </citation>
    <scope>NUCLEOTIDE SEQUENCE [LARGE SCALE GENOMIC DNA]</scope>
    <source>
        <strain evidence="3">JCM 16673</strain>
    </source>
</reference>
<dbReference type="InterPro" id="IPR000182">
    <property type="entry name" value="GNAT_dom"/>
</dbReference>
<dbReference type="RefSeq" id="WP_344761908.1">
    <property type="nucleotide sequence ID" value="NZ_BAAAZE010000005.1"/>
</dbReference>
<feature type="domain" description="N-acetyltransferase" evidence="1">
    <location>
        <begin position="1"/>
        <end position="143"/>
    </location>
</feature>
<gene>
    <name evidence="2" type="ORF">GCM10022212_07620</name>
</gene>
<evidence type="ECO:0000259" key="1">
    <source>
        <dbReference type="PROSITE" id="PS51186"/>
    </source>
</evidence>